<sequence length="62" mass="7119">MHADGSSHSLVKYITHSVPEVLSLTHSAMDFKFGINVSFCMFSFNRSRYTTIELQYIPLIHL</sequence>
<dbReference type="EMBL" id="HACG01008245">
    <property type="protein sequence ID" value="CEK55110.1"/>
    <property type="molecule type" value="Transcribed_RNA"/>
</dbReference>
<name>A0A0B6YHX1_9EUPU</name>
<proteinExistence type="predicted"/>
<protein>
    <submittedName>
        <fullName evidence="1">Uncharacterized protein</fullName>
    </submittedName>
</protein>
<reference evidence="1" key="1">
    <citation type="submission" date="2014-12" db="EMBL/GenBank/DDBJ databases">
        <title>Insight into the proteome of Arion vulgaris.</title>
        <authorList>
            <person name="Aradska J."/>
            <person name="Bulat T."/>
            <person name="Smidak R."/>
            <person name="Sarate P."/>
            <person name="Gangsoo J."/>
            <person name="Sialana F."/>
            <person name="Bilban M."/>
            <person name="Lubec G."/>
        </authorList>
    </citation>
    <scope>NUCLEOTIDE SEQUENCE</scope>
    <source>
        <tissue evidence="1">Skin</tissue>
    </source>
</reference>
<organism evidence="1">
    <name type="scientific">Arion vulgaris</name>
    <dbReference type="NCBI Taxonomy" id="1028688"/>
    <lineage>
        <taxon>Eukaryota</taxon>
        <taxon>Metazoa</taxon>
        <taxon>Spiralia</taxon>
        <taxon>Lophotrochozoa</taxon>
        <taxon>Mollusca</taxon>
        <taxon>Gastropoda</taxon>
        <taxon>Heterobranchia</taxon>
        <taxon>Euthyneura</taxon>
        <taxon>Panpulmonata</taxon>
        <taxon>Eupulmonata</taxon>
        <taxon>Stylommatophora</taxon>
        <taxon>Helicina</taxon>
        <taxon>Arionoidea</taxon>
        <taxon>Arionidae</taxon>
        <taxon>Arion</taxon>
    </lineage>
</organism>
<accession>A0A0B6YHX1</accession>
<evidence type="ECO:0000313" key="1">
    <source>
        <dbReference type="EMBL" id="CEK55110.1"/>
    </source>
</evidence>
<gene>
    <name evidence="1" type="primary">ORF24390</name>
</gene>
<dbReference type="AlphaFoldDB" id="A0A0B6YHX1"/>